<keyword evidence="6" id="KW-0498">Mitosis</keyword>
<dbReference type="GO" id="GO:0051225">
    <property type="term" value="P:spindle assembly"/>
    <property type="evidence" value="ECO:0007669"/>
    <property type="project" value="InterPro"/>
</dbReference>
<accession>A0A4P7NFA2</accession>
<dbReference type="Proteomes" id="UP000294847">
    <property type="component" value="Chromosome 4"/>
</dbReference>
<dbReference type="GO" id="GO:0070652">
    <property type="term" value="C:HAUS complex"/>
    <property type="evidence" value="ECO:0007669"/>
    <property type="project" value="InterPro"/>
</dbReference>
<dbReference type="GO" id="GO:0005829">
    <property type="term" value="C:cytosol"/>
    <property type="evidence" value="ECO:0007669"/>
    <property type="project" value="TreeGrafter"/>
</dbReference>
<evidence type="ECO:0000256" key="4">
    <source>
        <dbReference type="ARBA" id="ARBA00022618"/>
    </source>
</evidence>
<organism evidence="12 13">
    <name type="scientific">Pyricularia oryzae</name>
    <name type="common">Rice blast fungus</name>
    <name type="synonym">Magnaporthe oryzae</name>
    <dbReference type="NCBI Taxonomy" id="318829"/>
    <lineage>
        <taxon>Eukaryota</taxon>
        <taxon>Fungi</taxon>
        <taxon>Dikarya</taxon>
        <taxon>Ascomycota</taxon>
        <taxon>Pezizomycotina</taxon>
        <taxon>Sordariomycetes</taxon>
        <taxon>Sordariomycetidae</taxon>
        <taxon>Magnaporthales</taxon>
        <taxon>Pyriculariaceae</taxon>
        <taxon>Pyricularia</taxon>
    </lineage>
</organism>
<dbReference type="GO" id="GO:0005819">
    <property type="term" value="C:spindle"/>
    <property type="evidence" value="ECO:0007669"/>
    <property type="project" value="UniProtKB-SubCell"/>
</dbReference>
<reference evidence="12 13" key="1">
    <citation type="journal article" date="2019" name="Mol. Biol. Evol.">
        <title>Blast fungal genomes show frequent chromosomal changes, gene gains and losses, and effector gene turnover.</title>
        <authorList>
            <person name="Gomez Luciano L.B."/>
            <person name="Jason Tsai I."/>
            <person name="Chuma I."/>
            <person name="Tosa Y."/>
            <person name="Chen Y.H."/>
            <person name="Li J.Y."/>
            <person name="Li M.Y."/>
            <person name="Jade Lu M.Y."/>
            <person name="Nakayashiki H."/>
            <person name="Li W.H."/>
        </authorList>
    </citation>
    <scope>NUCLEOTIDE SEQUENCE [LARGE SCALE GENOMIC DNA]</scope>
    <source>
        <strain evidence="12">MZ5-1-6</strain>
    </source>
</reference>
<dbReference type="InterPro" id="IPR026243">
    <property type="entry name" value="HAUS1"/>
</dbReference>
<sequence>MSHLASNAAIFSPSVARAAASTAKDWSFVDAWLASKFRPRPPPTFERNSDTLRALLALATLNESADDQRRLLDRVERSALAEIELQPSSTSQRGLQDRGSTAPAAENSTEDSTEDSNVRDALLTALEASLTRDGRAALDAMAAASTELGLASPTPAAISASLVSVASQTADVKADAGRVATLRRHADAQIAEAESLAAEVQGPAYRPPADLAKLNLDTQRRIRGLEAKVPELRDRAAALAAGVPSLTVEQVRAEEEAYLALLQQKKELDARVRVFQGLPPDTAQARRELESRRAELQRLTQRRDAVFEGLVERETPRKPR</sequence>
<dbReference type="AlphaFoldDB" id="A0A4P7NFA2"/>
<evidence type="ECO:0000256" key="10">
    <source>
        <dbReference type="SAM" id="Coils"/>
    </source>
</evidence>
<dbReference type="GO" id="GO:0051301">
    <property type="term" value="P:cell division"/>
    <property type="evidence" value="ECO:0007669"/>
    <property type="project" value="UniProtKB-KW"/>
</dbReference>
<evidence type="ECO:0000256" key="5">
    <source>
        <dbReference type="ARBA" id="ARBA00022701"/>
    </source>
</evidence>
<protein>
    <submittedName>
        <fullName evidence="12">Uncharacterized protein</fullName>
    </submittedName>
</protein>
<evidence type="ECO:0000256" key="9">
    <source>
        <dbReference type="ARBA" id="ARBA00023306"/>
    </source>
</evidence>
<keyword evidence="9" id="KW-0131">Cell cycle</keyword>
<evidence type="ECO:0000256" key="11">
    <source>
        <dbReference type="SAM" id="MobiDB-lite"/>
    </source>
</evidence>
<dbReference type="GO" id="GO:0005874">
    <property type="term" value="C:microtubule"/>
    <property type="evidence" value="ECO:0007669"/>
    <property type="project" value="UniProtKB-KW"/>
</dbReference>
<gene>
    <name evidence="12" type="ORF">PoMZ_07502</name>
</gene>
<comment type="subcellular location">
    <subcellularLocation>
        <location evidence="1">Cytoplasm</location>
        <location evidence="1">Cytoskeleton</location>
        <location evidence="1">Spindle</location>
    </subcellularLocation>
</comment>
<evidence type="ECO:0000256" key="8">
    <source>
        <dbReference type="ARBA" id="ARBA00023212"/>
    </source>
</evidence>
<comment type="similarity">
    <text evidence="2">Belongs to the HAUS1 family.</text>
</comment>
<keyword evidence="3" id="KW-0963">Cytoplasm</keyword>
<feature type="coiled-coil region" evidence="10">
    <location>
        <begin position="251"/>
        <end position="302"/>
    </location>
</feature>
<feature type="region of interest" description="Disordered" evidence="11">
    <location>
        <begin position="83"/>
        <end position="117"/>
    </location>
</feature>
<evidence type="ECO:0000256" key="3">
    <source>
        <dbReference type="ARBA" id="ARBA00022490"/>
    </source>
</evidence>
<dbReference type="PANTHER" id="PTHR31570">
    <property type="entry name" value="HAUS AUGMIN-LIKE COMPLEX SUBUNIT 1"/>
    <property type="match status" value="1"/>
</dbReference>
<proteinExistence type="inferred from homology"/>
<name>A0A4P7NFA2_PYROR</name>
<evidence type="ECO:0000256" key="7">
    <source>
        <dbReference type="ARBA" id="ARBA00023054"/>
    </source>
</evidence>
<keyword evidence="7 10" id="KW-0175">Coiled coil</keyword>
<evidence type="ECO:0000256" key="6">
    <source>
        <dbReference type="ARBA" id="ARBA00022776"/>
    </source>
</evidence>
<dbReference type="PANTHER" id="PTHR31570:SF1">
    <property type="entry name" value="HAUS AUGMIN-LIKE COMPLEX SUBUNIT 1"/>
    <property type="match status" value="1"/>
</dbReference>
<evidence type="ECO:0000256" key="2">
    <source>
        <dbReference type="ARBA" id="ARBA00005479"/>
    </source>
</evidence>
<dbReference type="Pfam" id="PF25762">
    <property type="entry name" value="HAUS1"/>
    <property type="match status" value="1"/>
</dbReference>
<keyword evidence="8" id="KW-0206">Cytoskeleton</keyword>
<evidence type="ECO:0000313" key="12">
    <source>
        <dbReference type="EMBL" id="QBZ60560.1"/>
    </source>
</evidence>
<evidence type="ECO:0000313" key="13">
    <source>
        <dbReference type="Proteomes" id="UP000294847"/>
    </source>
</evidence>
<keyword evidence="5" id="KW-0493">Microtubule</keyword>
<evidence type="ECO:0000256" key="1">
    <source>
        <dbReference type="ARBA" id="ARBA00004186"/>
    </source>
</evidence>
<dbReference type="EMBL" id="CP034207">
    <property type="protein sequence ID" value="QBZ60560.1"/>
    <property type="molecule type" value="Genomic_DNA"/>
</dbReference>
<keyword evidence="4" id="KW-0132">Cell division</keyword>